<evidence type="ECO:0000313" key="3">
    <source>
        <dbReference type="WBParaSite" id="scaffold424_cov173.g1025"/>
    </source>
</evidence>
<feature type="domain" description="Peptidase M16 C-terminal" evidence="1">
    <location>
        <begin position="196"/>
        <end position="283"/>
    </location>
</feature>
<accession>A0A915MIL4</accession>
<dbReference type="InterPro" id="IPR011249">
    <property type="entry name" value="Metalloenz_LuxS/M16"/>
</dbReference>
<dbReference type="GO" id="GO:0046872">
    <property type="term" value="F:metal ion binding"/>
    <property type="evidence" value="ECO:0007669"/>
    <property type="project" value="InterPro"/>
</dbReference>
<evidence type="ECO:0000313" key="2">
    <source>
        <dbReference type="Proteomes" id="UP000887561"/>
    </source>
</evidence>
<protein>
    <recommendedName>
        <fullName evidence="1">Peptidase M16 C-terminal domain-containing protein</fullName>
    </recommendedName>
</protein>
<dbReference type="PANTHER" id="PTHR43016">
    <property type="entry name" value="PRESEQUENCE PROTEASE"/>
    <property type="match status" value="1"/>
</dbReference>
<dbReference type="AlphaFoldDB" id="A0A915MIL4"/>
<evidence type="ECO:0000259" key="1">
    <source>
        <dbReference type="Pfam" id="PF05193"/>
    </source>
</evidence>
<reference evidence="3" key="1">
    <citation type="submission" date="2022-11" db="UniProtKB">
        <authorList>
            <consortium name="WormBaseParasite"/>
        </authorList>
    </citation>
    <scope>IDENTIFICATION</scope>
</reference>
<dbReference type="Proteomes" id="UP000887561">
    <property type="component" value="Unplaced"/>
</dbReference>
<dbReference type="Gene3D" id="3.30.830.10">
    <property type="entry name" value="Metalloenzyme, LuxS/M16 peptidase-like"/>
    <property type="match status" value="1"/>
</dbReference>
<sequence length="322" mass="36871">MGVDNYFQRFASINLRVVMENYHKLAEWTKIALNQISLDVKPILAGAYRLAENAREEKKTRENIAGFLMKTLLYEKESYNYIFDNIASHRLHLHIADLEDEQHEVKILDYLHQIIDFMSAAPKMLKIVGNFDQLEQEFKSGSDWNFLEENQSIENQRYDAVTNQTWNNIGSIRAVITSSQESAYLIRKSRIIDCVWNSDKTAAIMIIAKYLEIESGPLWENCREAGYCYSVSLTAEIDAGTLTLELSDCSDLKKAFNAARQTMNDVLNNELNNELFSAAQQKLIGELFNNESTVKSASRNAVLSSFQGVSTDFTKYVHYHTL</sequence>
<dbReference type="SUPFAM" id="SSF63411">
    <property type="entry name" value="LuxS/MPP-like metallohydrolase"/>
    <property type="match status" value="1"/>
</dbReference>
<proteinExistence type="predicted"/>
<dbReference type="PANTHER" id="PTHR43016:SF16">
    <property type="entry name" value="METALLOPROTEASE, PUTATIVE (AFU_ORTHOLOGUE AFUA_4G07610)-RELATED"/>
    <property type="match status" value="1"/>
</dbReference>
<organism evidence="2 3">
    <name type="scientific">Meloidogyne javanica</name>
    <name type="common">Root-knot nematode worm</name>
    <dbReference type="NCBI Taxonomy" id="6303"/>
    <lineage>
        <taxon>Eukaryota</taxon>
        <taxon>Metazoa</taxon>
        <taxon>Ecdysozoa</taxon>
        <taxon>Nematoda</taxon>
        <taxon>Chromadorea</taxon>
        <taxon>Rhabditida</taxon>
        <taxon>Tylenchina</taxon>
        <taxon>Tylenchomorpha</taxon>
        <taxon>Tylenchoidea</taxon>
        <taxon>Meloidogynidae</taxon>
        <taxon>Meloidogyninae</taxon>
        <taxon>Meloidogyne</taxon>
        <taxon>Meloidogyne incognita group</taxon>
    </lineage>
</organism>
<dbReference type="WBParaSite" id="scaffold424_cov173.g1025">
    <property type="protein sequence ID" value="scaffold424_cov173.g1025"/>
    <property type="gene ID" value="scaffold424_cov173.g1025"/>
</dbReference>
<keyword evidence="2" id="KW-1185">Reference proteome</keyword>
<name>A0A915MIL4_MELJA</name>
<dbReference type="Pfam" id="PF05193">
    <property type="entry name" value="Peptidase_M16_C"/>
    <property type="match status" value="1"/>
</dbReference>
<dbReference type="InterPro" id="IPR007863">
    <property type="entry name" value="Peptidase_M16_C"/>
</dbReference>